<comment type="similarity">
    <text evidence="1">Belongs to the short-chain dehydrogenases/reductases (SDR) family.</text>
</comment>
<dbReference type="InterPro" id="IPR036291">
    <property type="entry name" value="NAD(P)-bd_dom_sf"/>
</dbReference>
<dbReference type="PANTHER" id="PTHR42879">
    <property type="entry name" value="3-OXOACYL-(ACYL-CARRIER-PROTEIN) REDUCTASE"/>
    <property type="match status" value="1"/>
</dbReference>
<sequence length="242" mass="25225">MSQRALITGASGEIGRAAALRLARDGYRLVLHYNENKSGIDQLVSQLERSGCTEPLTVQADLVSPGGPAKVIAAAQDPVDVIIHNSGKSYTGLVQDFSPEQVSDALRLGLSAPYEITNALLPGMLHQKKGKIIVISSIWGLTGASCEVLYSMIKGGLNAYVKALAKELGPSGIQVNAVAPGLVDTSINSHLSRDEASELAAEIPAGRPGTPEEIAEAVSFLASPGASYISGQVLSVNGAWYC</sequence>
<evidence type="ECO:0000313" key="3">
    <source>
        <dbReference type="EMBL" id="PYZ98075.1"/>
    </source>
</evidence>
<dbReference type="Gene3D" id="3.40.50.720">
    <property type="entry name" value="NAD(P)-binding Rossmann-like Domain"/>
    <property type="match status" value="1"/>
</dbReference>
<dbReference type="OrthoDB" id="9803333at2"/>
<dbReference type="PRINTS" id="PR00080">
    <property type="entry name" value="SDRFAMILY"/>
</dbReference>
<dbReference type="EMBL" id="PDOF01000001">
    <property type="protein sequence ID" value="PYZ98075.1"/>
    <property type="molecule type" value="Genomic_DNA"/>
</dbReference>
<evidence type="ECO:0000256" key="1">
    <source>
        <dbReference type="ARBA" id="ARBA00006484"/>
    </source>
</evidence>
<dbReference type="RefSeq" id="WP_110517785.1">
    <property type="nucleotide sequence ID" value="NZ_PDOF01000001.1"/>
</dbReference>
<name>A0A2W0HKN8_9BACI</name>
<accession>A0A2W0HKN8</accession>
<keyword evidence="4" id="KW-1185">Reference proteome</keyword>
<protein>
    <submittedName>
        <fullName evidence="3">3-oxoacyl-ACP reductase</fullName>
        <ecNumber evidence="3">1.1.1.100</ecNumber>
    </submittedName>
</protein>
<dbReference type="GO" id="GO:0004316">
    <property type="term" value="F:3-oxoacyl-[acyl-carrier-protein] reductase (NADPH) activity"/>
    <property type="evidence" value="ECO:0007669"/>
    <property type="project" value="UniProtKB-EC"/>
</dbReference>
<evidence type="ECO:0000313" key="4">
    <source>
        <dbReference type="Proteomes" id="UP000248066"/>
    </source>
</evidence>
<dbReference type="PRINTS" id="PR00081">
    <property type="entry name" value="GDHRDH"/>
</dbReference>
<dbReference type="EC" id="1.1.1.100" evidence="3"/>
<dbReference type="SUPFAM" id="SSF51735">
    <property type="entry name" value="NAD(P)-binding Rossmann-fold domains"/>
    <property type="match status" value="1"/>
</dbReference>
<evidence type="ECO:0000256" key="2">
    <source>
        <dbReference type="ARBA" id="ARBA00023002"/>
    </source>
</evidence>
<dbReference type="InterPro" id="IPR002347">
    <property type="entry name" value="SDR_fam"/>
</dbReference>
<keyword evidence="2 3" id="KW-0560">Oxidoreductase</keyword>
<dbReference type="Pfam" id="PF13561">
    <property type="entry name" value="adh_short_C2"/>
    <property type="match status" value="1"/>
</dbReference>
<dbReference type="InterPro" id="IPR050259">
    <property type="entry name" value="SDR"/>
</dbReference>
<organism evidence="3 4">
    <name type="scientific">Alteribacter lacisalsi</name>
    <dbReference type="NCBI Taxonomy" id="2045244"/>
    <lineage>
        <taxon>Bacteria</taxon>
        <taxon>Bacillati</taxon>
        <taxon>Bacillota</taxon>
        <taxon>Bacilli</taxon>
        <taxon>Bacillales</taxon>
        <taxon>Bacillaceae</taxon>
        <taxon>Alteribacter</taxon>
    </lineage>
</organism>
<proteinExistence type="inferred from homology"/>
<comment type="caution">
    <text evidence="3">The sequence shown here is derived from an EMBL/GenBank/DDBJ whole genome shotgun (WGS) entry which is preliminary data.</text>
</comment>
<dbReference type="AlphaFoldDB" id="A0A2W0HKN8"/>
<dbReference type="CDD" id="cd05233">
    <property type="entry name" value="SDR_c"/>
    <property type="match status" value="1"/>
</dbReference>
<dbReference type="PANTHER" id="PTHR42879:SF2">
    <property type="entry name" value="3-OXOACYL-[ACYL-CARRIER-PROTEIN] REDUCTASE FABG"/>
    <property type="match status" value="1"/>
</dbReference>
<dbReference type="NCBIfam" id="NF047420">
    <property type="entry name" value="EF_P_mod_YmfI"/>
    <property type="match status" value="1"/>
</dbReference>
<reference evidence="3 4" key="1">
    <citation type="submission" date="2017-10" db="EMBL/GenBank/DDBJ databases">
        <title>Bacillus sp. nov., a halophilic bacterium isolated from a Yangshapao Lake.</title>
        <authorList>
            <person name="Wang H."/>
        </authorList>
    </citation>
    <scope>NUCLEOTIDE SEQUENCE [LARGE SCALE GENOMIC DNA]</scope>
    <source>
        <strain evidence="3 4">YSP-3</strain>
    </source>
</reference>
<dbReference type="Proteomes" id="UP000248066">
    <property type="component" value="Unassembled WGS sequence"/>
</dbReference>
<dbReference type="FunFam" id="3.40.50.720:FF:000173">
    <property type="entry name" value="3-oxoacyl-[acyl-carrier protein] reductase"/>
    <property type="match status" value="1"/>
</dbReference>
<gene>
    <name evidence="3" type="primary">fabG</name>
    <name evidence="3" type="ORF">CR205_05620</name>
</gene>